<dbReference type="Gene3D" id="3.40.50.1110">
    <property type="entry name" value="SGNH hydrolase"/>
    <property type="match status" value="1"/>
</dbReference>
<organism evidence="2 3">
    <name type="scientific">Aquimarina atlantica</name>
    <dbReference type="NCBI Taxonomy" id="1317122"/>
    <lineage>
        <taxon>Bacteria</taxon>
        <taxon>Pseudomonadati</taxon>
        <taxon>Bacteroidota</taxon>
        <taxon>Flavobacteriia</taxon>
        <taxon>Flavobacteriales</taxon>
        <taxon>Flavobacteriaceae</taxon>
        <taxon>Aquimarina</taxon>
    </lineage>
</organism>
<dbReference type="EMBL" id="AQRA01000005">
    <property type="protein sequence ID" value="EZH73693.1"/>
    <property type="molecule type" value="Genomic_DNA"/>
</dbReference>
<feature type="domain" description="GSCFA" evidence="1">
    <location>
        <begin position="22"/>
        <end position="257"/>
    </location>
</feature>
<dbReference type="InterPro" id="IPR036514">
    <property type="entry name" value="SGNH_hydro_sf"/>
</dbReference>
<dbReference type="GO" id="GO:0016788">
    <property type="term" value="F:hydrolase activity, acting on ester bonds"/>
    <property type="evidence" value="ECO:0007669"/>
    <property type="project" value="UniProtKB-ARBA"/>
</dbReference>
<sequence length="317" mass="37289">MNLQTKITLQSQEPKVDYNSELLLLGSCFAENIGEKFEYFKFRNKINPFGILFHPKAIETFLWMATQGEQYTDTDLFYINEQWHCFDAHSSLSNADQNVVLSNLNTALTTTRKNINSATHIFITLGTAWVYRLKSLDMVVANCHKIPQREFEKELLSVDEINQCLQNCIHLIRGINPSVEIVFTVSPVRHSKDGFVENNRSKSHLITSLHQTISNSKNLSYFPSYEIMMDELRDYRFYNVDMIHPNALAIDYIWERFSEVWISEKTGQTMHRVEEIKKGMMHRPFNPKSEQHVLFLQKLESKKYQLYKEYPHMIWGE</sequence>
<dbReference type="SUPFAM" id="SSF52266">
    <property type="entry name" value="SGNH hydrolase"/>
    <property type="match status" value="1"/>
</dbReference>
<dbReference type="OrthoDB" id="9807687at2"/>
<evidence type="ECO:0000313" key="2">
    <source>
        <dbReference type="EMBL" id="EZH73693.1"/>
    </source>
</evidence>
<name>A0A023BV79_9FLAO</name>
<keyword evidence="3" id="KW-1185">Reference proteome</keyword>
<evidence type="ECO:0000313" key="3">
    <source>
        <dbReference type="Proteomes" id="UP000023541"/>
    </source>
</evidence>
<reference evidence="2 3" key="1">
    <citation type="submission" date="2014-04" db="EMBL/GenBank/DDBJ databases">
        <title>Aquimarina sp. 22II-S11-z7 Genome Sequencing.</title>
        <authorList>
            <person name="Lai Q."/>
        </authorList>
    </citation>
    <scope>NUCLEOTIDE SEQUENCE [LARGE SCALE GENOMIC DNA]</scope>
    <source>
        <strain evidence="2 3">22II-S11-z7</strain>
    </source>
</reference>
<protein>
    <recommendedName>
        <fullName evidence="1">GSCFA domain-containing protein</fullName>
    </recommendedName>
</protein>
<comment type="caution">
    <text evidence="2">The sequence shown here is derived from an EMBL/GenBank/DDBJ whole genome shotgun (WGS) entry which is preliminary data.</text>
</comment>
<dbReference type="AlphaFoldDB" id="A0A023BV79"/>
<accession>A0A023BV79</accession>
<dbReference type="RefSeq" id="WP_034242458.1">
    <property type="nucleotide sequence ID" value="NZ_AQRA01000005.1"/>
</dbReference>
<proteinExistence type="predicted"/>
<evidence type="ECO:0000259" key="1">
    <source>
        <dbReference type="Pfam" id="PF08885"/>
    </source>
</evidence>
<dbReference type="eggNOG" id="COG2755">
    <property type="taxonomic scope" value="Bacteria"/>
</dbReference>
<dbReference type="Proteomes" id="UP000023541">
    <property type="component" value="Unassembled WGS sequence"/>
</dbReference>
<dbReference type="InterPro" id="IPR014982">
    <property type="entry name" value="GSCFA"/>
</dbReference>
<dbReference type="Pfam" id="PF08885">
    <property type="entry name" value="GSCFA"/>
    <property type="match status" value="1"/>
</dbReference>
<dbReference type="STRING" id="1317122.ATO12_17305"/>
<gene>
    <name evidence="2" type="ORF">ATO12_17305</name>
</gene>